<dbReference type="GO" id="GO:0090158">
    <property type="term" value="P:endoplasmic reticulum membrane organization"/>
    <property type="evidence" value="ECO:0007669"/>
    <property type="project" value="TreeGrafter"/>
</dbReference>
<evidence type="ECO:0000256" key="1">
    <source>
        <dbReference type="ARBA" id="ARBA00004211"/>
    </source>
</evidence>
<dbReference type="GO" id="GO:0005886">
    <property type="term" value="C:plasma membrane"/>
    <property type="evidence" value="ECO:0007669"/>
    <property type="project" value="TreeGrafter"/>
</dbReference>
<evidence type="ECO:0000256" key="2">
    <source>
        <dbReference type="ARBA" id="ARBA00008932"/>
    </source>
</evidence>
<keyword evidence="8" id="KW-1185">Reference proteome</keyword>
<keyword evidence="5" id="KW-0472">Membrane</keyword>
<protein>
    <submittedName>
        <fullName evidence="7">PapD-like protein</fullName>
    </submittedName>
</protein>
<dbReference type="InterPro" id="IPR016763">
    <property type="entry name" value="VAP"/>
</dbReference>
<organism evidence="7 8">
    <name type="scientific">Rickenella mellea</name>
    <dbReference type="NCBI Taxonomy" id="50990"/>
    <lineage>
        <taxon>Eukaryota</taxon>
        <taxon>Fungi</taxon>
        <taxon>Dikarya</taxon>
        <taxon>Basidiomycota</taxon>
        <taxon>Agaricomycotina</taxon>
        <taxon>Agaricomycetes</taxon>
        <taxon>Hymenochaetales</taxon>
        <taxon>Rickenellaceae</taxon>
        <taxon>Rickenella</taxon>
    </lineage>
</organism>
<dbReference type="AlphaFoldDB" id="A0A4Y7PU48"/>
<dbReference type="GO" id="GO:0033149">
    <property type="term" value="F:FFAT motif binding"/>
    <property type="evidence" value="ECO:0007669"/>
    <property type="project" value="TreeGrafter"/>
</dbReference>
<evidence type="ECO:0000256" key="4">
    <source>
        <dbReference type="ARBA" id="ARBA00022989"/>
    </source>
</evidence>
<dbReference type="InterPro" id="IPR008962">
    <property type="entry name" value="PapD-like_sf"/>
</dbReference>
<dbReference type="EMBL" id="ML170208">
    <property type="protein sequence ID" value="TDL18392.1"/>
    <property type="molecule type" value="Genomic_DNA"/>
</dbReference>
<dbReference type="STRING" id="50990.A0A4Y7PU48"/>
<evidence type="ECO:0000313" key="8">
    <source>
        <dbReference type="Proteomes" id="UP000294933"/>
    </source>
</evidence>
<evidence type="ECO:0000256" key="3">
    <source>
        <dbReference type="ARBA" id="ARBA00022692"/>
    </source>
</evidence>
<sequence>MSVDLTPSRVGFNRPFTQNVKRILTVTNYNELPVAFKVKVTAPNLYCVTPNCERLAPGERAKLRVTLLANKKELPLNEESIDKFVVQSTVITSEKESLSPRDCKFWTSLKGRESEVFQQTIDVDYLPPLGQTEEAEEEGVYEQTLDIDAWRFGVWNSAQQPNGHAAESVFRAANFMPIPYPVAQQPAQRQLQQPTEVELAQAQKRLRTLFISVPGCVAADPDGDSTTKCDGRTKVGRLAYAVVIRRRCRRS</sequence>
<reference evidence="7 8" key="1">
    <citation type="submission" date="2018-06" db="EMBL/GenBank/DDBJ databases">
        <title>A transcriptomic atlas of mushroom development highlights an independent origin of complex multicellularity.</title>
        <authorList>
            <consortium name="DOE Joint Genome Institute"/>
            <person name="Krizsan K."/>
            <person name="Almasi E."/>
            <person name="Merenyi Z."/>
            <person name="Sahu N."/>
            <person name="Viragh M."/>
            <person name="Koszo T."/>
            <person name="Mondo S."/>
            <person name="Kiss B."/>
            <person name="Balint B."/>
            <person name="Kues U."/>
            <person name="Barry K."/>
            <person name="Hegedus J.C."/>
            <person name="Henrissat B."/>
            <person name="Johnson J."/>
            <person name="Lipzen A."/>
            <person name="Ohm R."/>
            <person name="Nagy I."/>
            <person name="Pangilinan J."/>
            <person name="Yan J."/>
            <person name="Xiong Y."/>
            <person name="Grigoriev I.V."/>
            <person name="Hibbett D.S."/>
            <person name="Nagy L.G."/>
        </authorList>
    </citation>
    <scope>NUCLEOTIDE SEQUENCE [LARGE SCALE GENOMIC DNA]</scope>
    <source>
        <strain evidence="7 8">SZMC22713</strain>
    </source>
</reference>
<dbReference type="OrthoDB" id="264603at2759"/>
<dbReference type="PANTHER" id="PTHR10809">
    <property type="entry name" value="VESICLE-ASSOCIATED MEMBRANE PROTEIN-ASSOCIATED PROTEIN"/>
    <property type="match status" value="1"/>
</dbReference>
<dbReference type="Pfam" id="PF00635">
    <property type="entry name" value="Motile_Sperm"/>
    <property type="match status" value="1"/>
</dbReference>
<comment type="subcellular location">
    <subcellularLocation>
        <location evidence="1">Membrane</location>
        <topology evidence="1">Single-pass type IV membrane protein</topology>
    </subcellularLocation>
</comment>
<dbReference type="Proteomes" id="UP000294933">
    <property type="component" value="Unassembled WGS sequence"/>
</dbReference>
<keyword evidence="4" id="KW-1133">Transmembrane helix</keyword>
<name>A0A4Y7PU48_9AGAM</name>
<dbReference type="GO" id="GO:0061817">
    <property type="term" value="P:endoplasmic reticulum-plasma membrane tethering"/>
    <property type="evidence" value="ECO:0007669"/>
    <property type="project" value="TreeGrafter"/>
</dbReference>
<dbReference type="InterPro" id="IPR000535">
    <property type="entry name" value="MSP_dom"/>
</dbReference>
<evidence type="ECO:0000256" key="5">
    <source>
        <dbReference type="ARBA" id="ARBA00023136"/>
    </source>
</evidence>
<dbReference type="Gene3D" id="2.60.40.10">
    <property type="entry name" value="Immunoglobulins"/>
    <property type="match status" value="1"/>
</dbReference>
<proteinExistence type="inferred from homology"/>
<accession>A0A4Y7PU48</accession>
<gene>
    <name evidence="7" type="ORF">BD410DRAFT_793279</name>
</gene>
<dbReference type="PANTHER" id="PTHR10809:SF6">
    <property type="entry name" value="AT11025P-RELATED"/>
    <property type="match status" value="1"/>
</dbReference>
<dbReference type="PROSITE" id="PS50202">
    <property type="entry name" value="MSP"/>
    <property type="match status" value="1"/>
</dbReference>
<dbReference type="SUPFAM" id="SSF49354">
    <property type="entry name" value="PapD-like"/>
    <property type="match status" value="1"/>
</dbReference>
<comment type="similarity">
    <text evidence="2">Belongs to the VAMP-associated protein (VAP) (TC 9.B.17) family.</text>
</comment>
<evidence type="ECO:0000259" key="6">
    <source>
        <dbReference type="PROSITE" id="PS50202"/>
    </source>
</evidence>
<keyword evidence="3" id="KW-0812">Transmembrane</keyword>
<evidence type="ECO:0000313" key="7">
    <source>
        <dbReference type="EMBL" id="TDL18392.1"/>
    </source>
</evidence>
<feature type="domain" description="MSP" evidence="6">
    <location>
        <begin position="2"/>
        <end position="124"/>
    </location>
</feature>
<dbReference type="VEuPathDB" id="FungiDB:BD410DRAFT_793279"/>
<dbReference type="GO" id="GO:0005789">
    <property type="term" value="C:endoplasmic reticulum membrane"/>
    <property type="evidence" value="ECO:0007669"/>
    <property type="project" value="InterPro"/>
</dbReference>
<dbReference type="InterPro" id="IPR013783">
    <property type="entry name" value="Ig-like_fold"/>
</dbReference>